<comment type="caution">
    <text evidence="30">The sequence shown here is derived from an EMBL/GenBank/DDBJ whole genome shotgun (WGS) entry which is preliminary data.</text>
</comment>
<feature type="transmembrane region" description="Helical" evidence="28">
    <location>
        <begin position="235"/>
        <end position="252"/>
    </location>
</feature>
<dbReference type="GO" id="GO:0008504">
    <property type="term" value="F:monoamine transmembrane transporter activity"/>
    <property type="evidence" value="ECO:0007669"/>
    <property type="project" value="UniProtKB-ARBA"/>
</dbReference>
<evidence type="ECO:0000256" key="17">
    <source>
        <dbReference type="ARBA" id="ARBA00035901"/>
    </source>
</evidence>
<evidence type="ECO:0000256" key="26">
    <source>
        <dbReference type="ARBA" id="ARBA00072456"/>
    </source>
</evidence>
<dbReference type="GO" id="GO:0006811">
    <property type="term" value="P:monoatomic ion transport"/>
    <property type="evidence" value="ECO:0007669"/>
    <property type="project" value="UniProtKB-KW"/>
</dbReference>
<feature type="transmembrane region" description="Helical" evidence="28">
    <location>
        <begin position="205"/>
        <end position="223"/>
    </location>
</feature>
<keyword evidence="7" id="KW-1003">Cell membrane</keyword>
<reference evidence="30 31" key="1">
    <citation type="submission" date="2024-02" db="EMBL/GenBank/DDBJ databases">
        <title>Chromosome-level genome assembly of the Eurasian Minnow (Phoxinus phoxinus).</title>
        <authorList>
            <person name="Oriowo T.O."/>
            <person name="Martin S."/>
            <person name="Stange M."/>
            <person name="Chrysostomakis Y."/>
            <person name="Brown T."/>
            <person name="Winkler S."/>
            <person name="Kukowka S."/>
            <person name="Myers E.W."/>
            <person name="Bohne A."/>
        </authorList>
    </citation>
    <scope>NUCLEOTIDE SEQUENCE [LARGE SCALE GENOMIC DNA]</scope>
    <source>
        <strain evidence="30">ZFMK-TIS-60720</strain>
        <tissue evidence="30">Whole Organism</tissue>
    </source>
</reference>
<proteinExistence type="inferred from homology"/>
<dbReference type="PROSITE" id="PS50850">
    <property type="entry name" value="MFS"/>
    <property type="match status" value="1"/>
</dbReference>
<evidence type="ECO:0000256" key="27">
    <source>
        <dbReference type="ARBA" id="ARBA00079877"/>
    </source>
</evidence>
<dbReference type="AlphaFoldDB" id="A0AAN9D2C0"/>
<evidence type="ECO:0000256" key="15">
    <source>
        <dbReference type="ARBA" id="ARBA00035884"/>
    </source>
</evidence>
<dbReference type="GO" id="GO:0016324">
    <property type="term" value="C:apical plasma membrane"/>
    <property type="evidence" value="ECO:0007669"/>
    <property type="project" value="UniProtKB-SubCell"/>
</dbReference>
<evidence type="ECO:0000256" key="22">
    <source>
        <dbReference type="ARBA" id="ARBA00036754"/>
    </source>
</evidence>
<feature type="transmembrane region" description="Helical" evidence="28">
    <location>
        <begin position="147"/>
        <end position="164"/>
    </location>
</feature>
<dbReference type="InterPro" id="IPR005829">
    <property type="entry name" value="Sugar_transporter_CS"/>
</dbReference>
<name>A0AAN9D2C0_9TELE</name>
<evidence type="ECO:0000313" key="31">
    <source>
        <dbReference type="Proteomes" id="UP001364617"/>
    </source>
</evidence>
<feature type="transmembrane region" description="Helical" evidence="28">
    <location>
        <begin position="371"/>
        <end position="392"/>
    </location>
</feature>
<comment type="catalytic activity">
    <reaction evidence="22">
        <text>guanidine(out) = guanidine(in)</text>
        <dbReference type="Rhea" id="RHEA:73883"/>
        <dbReference type="ChEBI" id="CHEBI:30087"/>
    </reaction>
</comment>
<dbReference type="EMBL" id="JAYKXH010000011">
    <property type="protein sequence ID" value="KAK7152568.1"/>
    <property type="molecule type" value="Genomic_DNA"/>
</dbReference>
<feature type="domain" description="Major facilitator superfamily (MFS) profile" evidence="29">
    <location>
        <begin position="88"/>
        <end position="513"/>
    </location>
</feature>
<keyword evidence="8 28" id="KW-0812">Transmembrane</keyword>
<evidence type="ECO:0000256" key="20">
    <source>
        <dbReference type="ARBA" id="ARBA00036490"/>
    </source>
</evidence>
<dbReference type="GO" id="GO:0005640">
    <property type="term" value="C:nuclear outer membrane"/>
    <property type="evidence" value="ECO:0007669"/>
    <property type="project" value="UniProtKB-SubCell"/>
</dbReference>
<evidence type="ECO:0000256" key="9">
    <source>
        <dbReference type="ARBA" id="ARBA00022989"/>
    </source>
</evidence>
<feature type="transmembrane region" description="Helical" evidence="28">
    <location>
        <begin position="171"/>
        <end position="193"/>
    </location>
</feature>
<evidence type="ECO:0000256" key="25">
    <source>
        <dbReference type="ARBA" id="ARBA00037001"/>
    </source>
</evidence>
<comment type="catalytic activity">
    <reaction evidence="17">
        <text>L-histidyl-L-proline diketopiperazine(in) = L-histidyl-L-proline diketopiperazine(out)</text>
        <dbReference type="Rhea" id="RHEA:74787"/>
        <dbReference type="ChEBI" id="CHEBI:90039"/>
    </reaction>
</comment>
<dbReference type="Proteomes" id="UP001364617">
    <property type="component" value="Unassembled WGS sequence"/>
</dbReference>
<accession>A0AAN9D2C0</accession>
<evidence type="ECO:0000256" key="3">
    <source>
        <dbReference type="ARBA" id="ARBA00004554"/>
    </source>
</evidence>
<evidence type="ECO:0000256" key="14">
    <source>
        <dbReference type="ARBA" id="ARBA00023242"/>
    </source>
</evidence>
<organism evidence="30 31">
    <name type="scientific">Phoxinus phoxinus</name>
    <name type="common">Eurasian minnow</name>
    <dbReference type="NCBI Taxonomy" id="58324"/>
    <lineage>
        <taxon>Eukaryota</taxon>
        <taxon>Metazoa</taxon>
        <taxon>Chordata</taxon>
        <taxon>Craniata</taxon>
        <taxon>Vertebrata</taxon>
        <taxon>Euteleostomi</taxon>
        <taxon>Actinopterygii</taxon>
        <taxon>Neopterygii</taxon>
        <taxon>Teleostei</taxon>
        <taxon>Ostariophysi</taxon>
        <taxon>Cypriniformes</taxon>
        <taxon>Leuciscidae</taxon>
        <taxon>Phoxininae</taxon>
        <taxon>Phoxinus</taxon>
    </lineage>
</organism>
<dbReference type="InterPro" id="IPR020846">
    <property type="entry name" value="MFS_dom"/>
</dbReference>
<evidence type="ECO:0000256" key="6">
    <source>
        <dbReference type="ARBA" id="ARBA00022448"/>
    </source>
</evidence>
<sequence length="562" mass="63021">MSNFDELLQHAGDFGLYQKRLSLLGSLPSLPLAFVLIGVVFLGFTPDHWCKTAGLQEKCDFSKEQVRDLTVPRTDPRGAFSKCVKFDALWNGSALTCNVSVDRSIFTNSTPLSSCNEGWTFNENRTTIVTEFSLVCADSWLADLNQVSLAGGFFIGALVTGYVADRFGRKPCFLASIFGLGVSGICIIFSSYYPLLLFFRFLQGFFAKGAWTATYVLVIEFFGSNNRKFVSVMSRTLYSLGLVLLPALAYYIPSWKNLQLAMTLPTFILLVYYWVIPESPRWLLSQRRTKEAVHIIESIAKCNKRSIPEDFQEMDLLIEKQEEIIHPSYKDLFRTPKMRKHTLILLYAWFTGAVVFQGLVLRLGITGDNVFLDFLISAVVELPTGIIFYFLVDRIGRRHLMASVNFIAGAACLAVPFISPNVSWLKRTIAIIGRLAVAIGNETVNFANTELYPTPLRNLGVSVCSSASDIGAVVAPFILYRLASIWQDLPLFVYGAMSVLYSGLVMLLPEMKGVDLPETVDDVENMRSRRKHKDIDGDQFPELSIVPMKAIERSDNKCKQEM</sequence>
<evidence type="ECO:0000256" key="11">
    <source>
        <dbReference type="ARBA" id="ARBA00023128"/>
    </source>
</evidence>
<keyword evidence="6" id="KW-0813">Transport</keyword>
<evidence type="ECO:0000256" key="10">
    <source>
        <dbReference type="ARBA" id="ARBA00023065"/>
    </source>
</evidence>
<keyword evidence="12 28" id="KW-0472">Membrane</keyword>
<keyword evidence="14" id="KW-0539">Nucleus</keyword>
<dbReference type="Gene3D" id="1.20.1250.20">
    <property type="entry name" value="MFS general substrate transporter like domains"/>
    <property type="match status" value="1"/>
</dbReference>
<dbReference type="InterPro" id="IPR005828">
    <property type="entry name" value="MFS_sugar_transport-like"/>
</dbReference>
<dbReference type="PROSITE" id="PS00216">
    <property type="entry name" value="SUGAR_TRANSPORT_1"/>
    <property type="match status" value="1"/>
</dbReference>
<keyword evidence="11" id="KW-0496">Mitochondrion</keyword>
<evidence type="ECO:0000256" key="18">
    <source>
        <dbReference type="ARBA" id="ARBA00036470"/>
    </source>
</evidence>
<comment type="catalytic activity">
    <reaction evidence="19">
        <text>dopamine(out) = dopamine(in)</text>
        <dbReference type="Rhea" id="RHEA:73863"/>
        <dbReference type="ChEBI" id="CHEBI:59905"/>
    </reaction>
</comment>
<dbReference type="Pfam" id="PF00083">
    <property type="entry name" value="Sugar_tr"/>
    <property type="match status" value="1"/>
</dbReference>
<evidence type="ECO:0000256" key="8">
    <source>
        <dbReference type="ARBA" id="ARBA00022692"/>
    </source>
</evidence>
<evidence type="ECO:0000256" key="13">
    <source>
        <dbReference type="ARBA" id="ARBA00023180"/>
    </source>
</evidence>
<evidence type="ECO:0000256" key="2">
    <source>
        <dbReference type="ARBA" id="ARBA00004424"/>
    </source>
</evidence>
<comment type="catalytic activity">
    <reaction evidence="25">
        <text>histamine(out) = histamine(in)</text>
        <dbReference type="Rhea" id="RHEA:73879"/>
        <dbReference type="ChEBI" id="CHEBI:58432"/>
    </reaction>
</comment>
<dbReference type="GO" id="GO:0006837">
    <property type="term" value="P:serotonin transport"/>
    <property type="evidence" value="ECO:0007669"/>
    <property type="project" value="UniProtKB-ARBA"/>
</dbReference>
<evidence type="ECO:0000256" key="7">
    <source>
        <dbReference type="ARBA" id="ARBA00022475"/>
    </source>
</evidence>
<dbReference type="GO" id="GO:0015872">
    <property type="term" value="P:dopamine transport"/>
    <property type="evidence" value="ECO:0007669"/>
    <property type="project" value="UniProtKB-ARBA"/>
</dbReference>
<evidence type="ECO:0000313" key="30">
    <source>
        <dbReference type="EMBL" id="KAK7152568.1"/>
    </source>
</evidence>
<feature type="transmembrane region" description="Helical" evidence="28">
    <location>
        <begin position="258"/>
        <end position="276"/>
    </location>
</feature>
<evidence type="ECO:0000256" key="16">
    <source>
        <dbReference type="ARBA" id="ARBA00035897"/>
    </source>
</evidence>
<comment type="catalytic activity">
    <reaction evidence="21">
        <text>(R)-salsolinol(in) = (R)-salsolinol(out)</text>
        <dbReference type="Rhea" id="RHEA:74791"/>
        <dbReference type="ChEBI" id="CHEBI:194082"/>
    </reaction>
</comment>
<evidence type="ECO:0000256" key="23">
    <source>
        <dbReference type="ARBA" id="ARBA00036845"/>
    </source>
</evidence>
<comment type="catalytic activity">
    <reaction evidence="23">
        <text>(R)-noradrenaline(out) = (R)-noradrenaline(in)</text>
        <dbReference type="Rhea" id="RHEA:73871"/>
        <dbReference type="ChEBI" id="CHEBI:72587"/>
    </reaction>
</comment>
<dbReference type="GO" id="GO:0031966">
    <property type="term" value="C:mitochondrial membrane"/>
    <property type="evidence" value="ECO:0007669"/>
    <property type="project" value="UniProtKB-SubCell"/>
</dbReference>
<comment type="subcellular location">
    <subcellularLocation>
        <location evidence="2">Apical cell membrane</location>
        <topology evidence="2">Multi-pass membrane protein</topology>
    </subcellularLocation>
    <subcellularLocation>
        <location evidence="3">Basolateral cell membrane</location>
        <topology evidence="3">Multi-pass membrane protein</topology>
    </subcellularLocation>
    <subcellularLocation>
        <location evidence="1">Mitochondrion membrane</location>
    </subcellularLocation>
    <subcellularLocation>
        <location evidence="4">Nucleus outer membrane</location>
    </subcellularLocation>
</comment>
<evidence type="ECO:0000256" key="19">
    <source>
        <dbReference type="ARBA" id="ARBA00036483"/>
    </source>
</evidence>
<feature type="transmembrane region" description="Helical" evidence="28">
    <location>
        <begin position="399"/>
        <end position="418"/>
    </location>
</feature>
<evidence type="ECO:0000259" key="29">
    <source>
        <dbReference type="PROSITE" id="PS50850"/>
    </source>
</evidence>
<dbReference type="PANTHER" id="PTHR24064">
    <property type="entry name" value="SOLUTE CARRIER FAMILY 22 MEMBER"/>
    <property type="match status" value="1"/>
</dbReference>
<comment type="similarity">
    <text evidence="5">Belongs to the major facilitator (TC 2.A.1) superfamily. Organic cation transporter (TC 2.A.1.19) family.</text>
</comment>
<dbReference type="FunFam" id="1.20.1250.20:FF:000165">
    <property type="entry name" value="Solute carrier family 22 member 3"/>
    <property type="match status" value="1"/>
</dbReference>
<comment type="catalytic activity">
    <reaction evidence="20">
        <text>spermidine(in) = spermidine(out)</text>
        <dbReference type="Rhea" id="RHEA:35039"/>
        <dbReference type="ChEBI" id="CHEBI:57834"/>
    </reaction>
</comment>
<comment type="catalytic activity">
    <reaction evidence="18">
        <text>serotonin(out) = serotonin(in)</text>
        <dbReference type="Rhea" id="RHEA:73867"/>
        <dbReference type="ChEBI" id="CHEBI:350546"/>
    </reaction>
</comment>
<evidence type="ECO:0000256" key="21">
    <source>
        <dbReference type="ARBA" id="ARBA00036661"/>
    </source>
</evidence>
<evidence type="ECO:0000256" key="28">
    <source>
        <dbReference type="SAM" id="Phobius"/>
    </source>
</evidence>
<evidence type="ECO:0000256" key="12">
    <source>
        <dbReference type="ARBA" id="ARBA00023136"/>
    </source>
</evidence>
<keyword evidence="10" id="KW-0406">Ion transport</keyword>
<comment type="catalytic activity">
    <reaction evidence="16">
        <text>(R)-adrenaline(out) = (R)-adrenaline(in)</text>
        <dbReference type="Rhea" id="RHEA:73875"/>
        <dbReference type="ChEBI" id="CHEBI:71406"/>
    </reaction>
</comment>
<dbReference type="GO" id="GO:0016323">
    <property type="term" value="C:basolateral plasma membrane"/>
    <property type="evidence" value="ECO:0007669"/>
    <property type="project" value="UniProtKB-SubCell"/>
</dbReference>
<evidence type="ECO:0000256" key="5">
    <source>
        <dbReference type="ARBA" id="ARBA00009203"/>
    </source>
</evidence>
<feature type="transmembrane region" description="Helical" evidence="28">
    <location>
        <begin position="491"/>
        <end position="508"/>
    </location>
</feature>
<feature type="transmembrane region" description="Helical" evidence="28">
    <location>
        <begin position="21"/>
        <end position="44"/>
    </location>
</feature>
<comment type="catalytic activity">
    <reaction evidence="24">
        <text>tyramine(in) = tyramine(out)</text>
        <dbReference type="Rhea" id="RHEA:74783"/>
        <dbReference type="ChEBI" id="CHEBI:327995"/>
    </reaction>
</comment>
<protein>
    <recommendedName>
        <fullName evidence="26">Solute carrier family 22 member 3</fullName>
    </recommendedName>
    <alternativeName>
        <fullName evidence="27">Organic cation transporter 3</fullName>
    </alternativeName>
</protein>
<dbReference type="GO" id="GO:0015651">
    <property type="term" value="F:quaternary ammonium group transmembrane transporter activity"/>
    <property type="evidence" value="ECO:0007669"/>
    <property type="project" value="UniProtKB-ARBA"/>
</dbReference>
<dbReference type="InterPro" id="IPR036259">
    <property type="entry name" value="MFS_trans_sf"/>
</dbReference>
<gene>
    <name evidence="30" type="ORF">R3I93_010711</name>
</gene>
<dbReference type="GO" id="GO:0015874">
    <property type="term" value="P:norepinephrine transport"/>
    <property type="evidence" value="ECO:0007669"/>
    <property type="project" value="UniProtKB-ARBA"/>
</dbReference>
<dbReference type="GO" id="GO:0051608">
    <property type="term" value="P:histamine transport"/>
    <property type="evidence" value="ECO:0007669"/>
    <property type="project" value="UniProtKB-ARBA"/>
</dbReference>
<evidence type="ECO:0000256" key="1">
    <source>
        <dbReference type="ARBA" id="ARBA00004325"/>
    </source>
</evidence>
<evidence type="ECO:0000256" key="24">
    <source>
        <dbReference type="ARBA" id="ARBA00036998"/>
    </source>
</evidence>
<dbReference type="SUPFAM" id="SSF103473">
    <property type="entry name" value="MFS general substrate transporter"/>
    <property type="match status" value="1"/>
</dbReference>
<dbReference type="GO" id="GO:0005326">
    <property type="term" value="F:neurotransmitter transmembrane transporter activity"/>
    <property type="evidence" value="ECO:0007669"/>
    <property type="project" value="UniProtKB-ARBA"/>
</dbReference>
<evidence type="ECO:0000256" key="4">
    <source>
        <dbReference type="ARBA" id="ARBA00004649"/>
    </source>
</evidence>
<keyword evidence="9 28" id="KW-1133">Transmembrane helix</keyword>
<keyword evidence="13" id="KW-0325">Glycoprotein</keyword>
<feature type="transmembrane region" description="Helical" evidence="28">
    <location>
        <begin position="344"/>
        <end position="365"/>
    </location>
</feature>
<keyword evidence="31" id="KW-1185">Reference proteome</keyword>
<comment type="catalytic activity">
    <reaction evidence="15">
        <text>agmatine(out) = agmatine(in)</text>
        <dbReference type="Rhea" id="RHEA:72131"/>
        <dbReference type="ChEBI" id="CHEBI:58145"/>
    </reaction>
</comment>